<accession>E7RZL7</accession>
<comment type="caution">
    <text evidence="2">The sequence shown here is derived from an EMBL/GenBank/DDBJ whole genome shotgun (WGS) entry which is preliminary data.</text>
</comment>
<sequence>MAPVALLDCGRSWRLRLKAHPMGALAAKSQHARAQMRAQARRKPDSAGSGVPDSPGFAVIKRQLRAELDRLLADAAERLNRRPVGRTMRADAAGAVPPASSSGIVS</sequence>
<protein>
    <submittedName>
        <fullName evidence="2">Uncharacterized protein</fullName>
    </submittedName>
</protein>
<dbReference type="HOGENOM" id="CLU_2219822_0_0_4"/>
<gene>
    <name evidence="2" type="ORF">HMPREF0551_2126</name>
</gene>
<proteinExistence type="predicted"/>
<dbReference type="EMBL" id="AEQP01000022">
    <property type="protein sequence ID" value="EFV94011.1"/>
    <property type="molecule type" value="Genomic_DNA"/>
</dbReference>
<feature type="region of interest" description="Disordered" evidence="1">
    <location>
        <begin position="76"/>
        <end position="106"/>
    </location>
</feature>
<dbReference type="STRING" id="887898.HMPREF0551_2126"/>
<dbReference type="AlphaFoldDB" id="E7RZL7"/>
<evidence type="ECO:0000256" key="1">
    <source>
        <dbReference type="SAM" id="MobiDB-lite"/>
    </source>
</evidence>
<evidence type="ECO:0000313" key="3">
    <source>
        <dbReference type="Proteomes" id="UP000011021"/>
    </source>
</evidence>
<organism evidence="2 3">
    <name type="scientific">Lautropia mirabilis ATCC 51599</name>
    <dbReference type="NCBI Taxonomy" id="887898"/>
    <lineage>
        <taxon>Bacteria</taxon>
        <taxon>Pseudomonadati</taxon>
        <taxon>Pseudomonadota</taxon>
        <taxon>Betaproteobacteria</taxon>
        <taxon>Burkholderiales</taxon>
        <taxon>Burkholderiaceae</taxon>
        <taxon>Lautropia</taxon>
    </lineage>
</organism>
<keyword evidence="3" id="KW-1185">Reference proteome</keyword>
<dbReference type="Proteomes" id="UP000011021">
    <property type="component" value="Unassembled WGS sequence"/>
</dbReference>
<name>E7RZL7_9BURK</name>
<evidence type="ECO:0000313" key="2">
    <source>
        <dbReference type="EMBL" id="EFV94011.1"/>
    </source>
</evidence>
<feature type="region of interest" description="Disordered" evidence="1">
    <location>
        <begin position="24"/>
        <end position="56"/>
    </location>
</feature>
<feature type="compositionally biased region" description="Low complexity" evidence="1">
    <location>
        <begin position="90"/>
        <end position="106"/>
    </location>
</feature>
<reference evidence="2 3" key="1">
    <citation type="submission" date="2010-12" db="EMBL/GenBank/DDBJ databases">
        <authorList>
            <person name="Muzny D."/>
            <person name="Qin X."/>
            <person name="Deng J."/>
            <person name="Jiang H."/>
            <person name="Liu Y."/>
            <person name="Qu J."/>
            <person name="Song X.-Z."/>
            <person name="Zhang L."/>
            <person name="Thornton R."/>
            <person name="Coyle M."/>
            <person name="Francisco L."/>
            <person name="Jackson L."/>
            <person name="Javaid M."/>
            <person name="Korchina V."/>
            <person name="Kovar C."/>
            <person name="Mata R."/>
            <person name="Mathew T."/>
            <person name="Ngo R."/>
            <person name="Nguyen L."/>
            <person name="Nguyen N."/>
            <person name="Okwuonu G."/>
            <person name="Ongeri F."/>
            <person name="Pham C."/>
            <person name="Simmons D."/>
            <person name="Wilczek-Boney K."/>
            <person name="Hale W."/>
            <person name="Jakkamsetti A."/>
            <person name="Pham P."/>
            <person name="Ruth R."/>
            <person name="San Lucas F."/>
            <person name="Warren J."/>
            <person name="Zhang J."/>
            <person name="Zhao Z."/>
            <person name="Zhou C."/>
            <person name="Zhu D."/>
            <person name="Lee S."/>
            <person name="Bess C."/>
            <person name="Blankenburg K."/>
            <person name="Forbes L."/>
            <person name="Fu Q."/>
            <person name="Gubbala S."/>
            <person name="Hirani K."/>
            <person name="Jayaseelan J.C."/>
            <person name="Lara F."/>
            <person name="Munidasa M."/>
            <person name="Palculict T."/>
            <person name="Patil S."/>
            <person name="Pu L.-L."/>
            <person name="Saada N."/>
            <person name="Tang L."/>
            <person name="Weissenberger G."/>
            <person name="Zhu Y."/>
            <person name="Hemphill L."/>
            <person name="Shang Y."/>
            <person name="Youmans B."/>
            <person name="Ayvaz T."/>
            <person name="Ross M."/>
            <person name="Santibanez J."/>
            <person name="Aqrawi P."/>
            <person name="Gross S."/>
            <person name="Joshi V."/>
            <person name="Fowler G."/>
            <person name="Nazareth L."/>
            <person name="Reid J."/>
            <person name="Worley K."/>
            <person name="Petrosino J."/>
            <person name="Highlander S."/>
            <person name="Gibbs R."/>
        </authorList>
    </citation>
    <scope>NUCLEOTIDE SEQUENCE [LARGE SCALE GENOMIC DNA]</scope>
    <source>
        <strain evidence="2 3">ATCC 51599</strain>
    </source>
</reference>